<evidence type="ECO:0000259" key="8">
    <source>
        <dbReference type="PROSITE" id="PS50011"/>
    </source>
</evidence>
<comment type="similarity">
    <text evidence="1">Belongs to the protein kinase superfamily. STE Ser/Thr protein kinase family. MAP kinase kinase kinase subfamily.</text>
</comment>
<evidence type="ECO:0000256" key="3">
    <source>
        <dbReference type="ARBA" id="ARBA00022679"/>
    </source>
</evidence>
<dbReference type="Pfam" id="PF25597">
    <property type="entry name" value="SH3_retrovirus"/>
    <property type="match status" value="1"/>
</dbReference>
<dbReference type="GO" id="GO:0005524">
    <property type="term" value="F:ATP binding"/>
    <property type="evidence" value="ECO:0007669"/>
    <property type="project" value="UniProtKB-KW"/>
</dbReference>
<evidence type="ECO:0000256" key="2">
    <source>
        <dbReference type="ARBA" id="ARBA00022527"/>
    </source>
</evidence>
<feature type="region of interest" description="Disordered" evidence="7">
    <location>
        <begin position="1"/>
        <end position="60"/>
    </location>
</feature>
<keyword evidence="5" id="KW-0418">Kinase</keyword>
<sequence>MNDDERTEAAQMNESDHVEANDSTDSDNAYLVTRPAGERVSSDDLVSSPDEHPKQLQTDSKLGYDSVRSNDAFESSSEVEVNDKSSHIKKKKKTELPQQLQLVRCPKCGNFLREPAGYSVYLCGGCSTVLRAKKQMNDYKRTEAAQMNESDHVEANSLAGESVSSNVLISSPNENPKQLRTDSKLDRSCQLDKETKSEGMQSIYQLEQEIALLSQFEHENIVRYFGTGKDESKLYIFLELVTKGSLLNLYQRYDLTDSQVSAYTRQILHGLKYLHDRNVVHRDIKCANILVDASGYVKIADFGLAKATKLNDVKSCKGTPFWMAPEVVNNKNQGYGTPADIWSLGCTVLEVLTRQIPYLHLEYMQALFQIGRGVPPPVSDLLSKDAREFILQCLQTNPSDRPTAAQLLDHSSVLSFTSPYEKLFARKPNYNFFKTFGCTCFPYLRDYSKHKLDFHTSKCVFIGYSINHKGYKCLHSNGKVFISRNVVFNELEFPFKSLFGAKPAEEPVTNSQVTVFLPSFTSPASYNGSAGRIQAAAPAISTRSQAPTAAAVDQIPLHRSVLCQQPSSEFHMPVIQPTTYEIRQCSNNVCLEPYEIVNLDRSYAAPNFDDGDNCVIVVNHPQEHQTFEEPIHEEPTREMALPERVTEIVEPSLLLEARTGNNSDETFARRRCGDGRDRIEECLVGILRIGVVCSMESPAERMTMTDVVAKLSFVKENFLGRRI</sequence>
<organism evidence="9 10">
    <name type="scientific">Acer yangbiense</name>
    <dbReference type="NCBI Taxonomy" id="1000413"/>
    <lineage>
        <taxon>Eukaryota</taxon>
        <taxon>Viridiplantae</taxon>
        <taxon>Streptophyta</taxon>
        <taxon>Embryophyta</taxon>
        <taxon>Tracheophyta</taxon>
        <taxon>Spermatophyta</taxon>
        <taxon>Magnoliopsida</taxon>
        <taxon>eudicotyledons</taxon>
        <taxon>Gunneridae</taxon>
        <taxon>Pentapetalae</taxon>
        <taxon>rosids</taxon>
        <taxon>malvids</taxon>
        <taxon>Sapindales</taxon>
        <taxon>Sapindaceae</taxon>
        <taxon>Hippocastanoideae</taxon>
        <taxon>Acereae</taxon>
        <taxon>Acer</taxon>
    </lineage>
</organism>
<dbReference type="GO" id="GO:0005737">
    <property type="term" value="C:cytoplasm"/>
    <property type="evidence" value="ECO:0007669"/>
    <property type="project" value="TreeGrafter"/>
</dbReference>
<dbReference type="InterPro" id="IPR011009">
    <property type="entry name" value="Kinase-like_dom_sf"/>
</dbReference>
<feature type="domain" description="Protein kinase" evidence="8">
    <location>
        <begin position="153"/>
        <end position="413"/>
    </location>
</feature>
<evidence type="ECO:0000256" key="5">
    <source>
        <dbReference type="ARBA" id="ARBA00022777"/>
    </source>
</evidence>
<dbReference type="EMBL" id="VAHF01000012">
    <property type="protein sequence ID" value="TXG49982.1"/>
    <property type="molecule type" value="Genomic_DNA"/>
</dbReference>
<reference evidence="10" key="1">
    <citation type="journal article" date="2019" name="Gigascience">
        <title>De novo genome assembly of the endangered Acer yangbiense, a plant species with extremely small populations endemic to Yunnan Province, China.</title>
        <authorList>
            <person name="Yang J."/>
            <person name="Wariss H.M."/>
            <person name="Tao L."/>
            <person name="Zhang R."/>
            <person name="Yun Q."/>
            <person name="Hollingsworth P."/>
            <person name="Dao Z."/>
            <person name="Luo G."/>
            <person name="Guo H."/>
            <person name="Ma Y."/>
            <person name="Sun W."/>
        </authorList>
    </citation>
    <scope>NUCLEOTIDE SEQUENCE [LARGE SCALE GENOMIC DNA]</scope>
    <source>
        <strain evidence="10">cv. Malutang</strain>
    </source>
</reference>
<dbReference type="InterPro" id="IPR000719">
    <property type="entry name" value="Prot_kinase_dom"/>
</dbReference>
<dbReference type="Pfam" id="PF00069">
    <property type="entry name" value="Pkinase"/>
    <property type="match status" value="1"/>
</dbReference>
<dbReference type="GO" id="GO:0004709">
    <property type="term" value="F:MAP kinase kinase kinase activity"/>
    <property type="evidence" value="ECO:0007669"/>
    <property type="project" value="TreeGrafter"/>
</dbReference>
<dbReference type="PANTHER" id="PTHR48016:SF29">
    <property type="entry name" value="MITOGEN-ACTIVATED PROTEIN KINASE KINASE KINASE 1-RELATED"/>
    <property type="match status" value="1"/>
</dbReference>
<dbReference type="InterPro" id="IPR057670">
    <property type="entry name" value="SH3_retrovirus"/>
</dbReference>
<evidence type="ECO:0000256" key="1">
    <source>
        <dbReference type="ARBA" id="ARBA00006529"/>
    </source>
</evidence>
<dbReference type="Gene3D" id="1.10.510.10">
    <property type="entry name" value="Transferase(Phosphotransferase) domain 1"/>
    <property type="match status" value="1"/>
</dbReference>
<keyword evidence="2" id="KW-0723">Serine/threonine-protein kinase</keyword>
<feature type="region of interest" description="Disordered" evidence="7">
    <location>
        <begin position="73"/>
        <end position="95"/>
    </location>
</feature>
<dbReference type="SMART" id="SM00220">
    <property type="entry name" value="S_TKc"/>
    <property type="match status" value="1"/>
</dbReference>
<comment type="caution">
    <text evidence="9">The sequence shown here is derived from an EMBL/GenBank/DDBJ whole genome shotgun (WGS) entry which is preliminary data.</text>
</comment>
<evidence type="ECO:0000313" key="10">
    <source>
        <dbReference type="Proteomes" id="UP000323000"/>
    </source>
</evidence>
<dbReference type="PROSITE" id="PS00108">
    <property type="entry name" value="PROTEIN_KINASE_ST"/>
    <property type="match status" value="1"/>
</dbReference>
<protein>
    <recommendedName>
        <fullName evidence="8">Protein kinase domain-containing protein</fullName>
    </recommendedName>
</protein>
<gene>
    <name evidence="9" type="ORF">EZV62_025857</name>
</gene>
<dbReference type="SUPFAM" id="SSF56112">
    <property type="entry name" value="Protein kinase-like (PK-like)"/>
    <property type="match status" value="1"/>
</dbReference>
<keyword evidence="10" id="KW-1185">Reference proteome</keyword>
<accession>A0A5C7H0J4</accession>
<evidence type="ECO:0000256" key="6">
    <source>
        <dbReference type="ARBA" id="ARBA00022840"/>
    </source>
</evidence>
<dbReference type="Proteomes" id="UP000323000">
    <property type="component" value="Chromosome 12"/>
</dbReference>
<dbReference type="Pfam" id="PF22910">
    <property type="entry name" value="EDR4-like_1st"/>
    <property type="match status" value="1"/>
</dbReference>
<dbReference type="PROSITE" id="PS50011">
    <property type="entry name" value="PROTEIN_KINASE_DOM"/>
    <property type="match status" value="1"/>
</dbReference>
<dbReference type="InterPro" id="IPR050538">
    <property type="entry name" value="MAP_kinase_kinase_kinase"/>
</dbReference>
<evidence type="ECO:0000256" key="7">
    <source>
        <dbReference type="SAM" id="MobiDB-lite"/>
    </source>
</evidence>
<evidence type="ECO:0000256" key="4">
    <source>
        <dbReference type="ARBA" id="ARBA00022741"/>
    </source>
</evidence>
<dbReference type="PANTHER" id="PTHR48016">
    <property type="entry name" value="MAP KINASE KINASE KINASE SSK2-RELATED-RELATED"/>
    <property type="match status" value="1"/>
</dbReference>
<name>A0A5C7H0J4_9ROSI</name>
<dbReference type="AlphaFoldDB" id="A0A5C7H0J4"/>
<dbReference type="InterPro" id="IPR055126">
    <property type="entry name" value="EDR4-like_N"/>
</dbReference>
<keyword evidence="6" id="KW-0067">ATP-binding</keyword>
<dbReference type="OrthoDB" id="1938465at2759"/>
<evidence type="ECO:0000313" key="9">
    <source>
        <dbReference type="EMBL" id="TXG49982.1"/>
    </source>
</evidence>
<keyword evidence="4" id="KW-0547">Nucleotide-binding</keyword>
<dbReference type="InterPro" id="IPR008271">
    <property type="entry name" value="Ser/Thr_kinase_AS"/>
</dbReference>
<proteinExistence type="inferred from homology"/>
<keyword evidence="3" id="KW-0808">Transferase</keyword>